<evidence type="ECO:0000313" key="8">
    <source>
        <dbReference type="Proteomes" id="UP000055136"/>
    </source>
</evidence>
<dbReference type="PANTHER" id="PTHR20275">
    <property type="entry name" value="NAD KINASE"/>
    <property type="match status" value="1"/>
</dbReference>
<dbReference type="GO" id="GO:0046872">
    <property type="term" value="F:metal ion binding"/>
    <property type="evidence" value="ECO:0007669"/>
    <property type="project" value="UniProtKB-UniRule"/>
</dbReference>
<gene>
    <name evidence="6" type="primary">nadK</name>
    <name evidence="7" type="ORF">Tel_06175</name>
</gene>
<keyword evidence="8" id="KW-1185">Reference proteome</keyword>
<feature type="binding site" evidence="6">
    <location>
        <begin position="188"/>
        <end position="193"/>
    </location>
    <ligand>
        <name>NAD(+)</name>
        <dbReference type="ChEBI" id="CHEBI:57540"/>
    </ligand>
</feature>
<evidence type="ECO:0000256" key="4">
    <source>
        <dbReference type="ARBA" id="ARBA00023027"/>
    </source>
</evidence>
<dbReference type="Gene3D" id="3.40.50.10330">
    <property type="entry name" value="Probable inorganic polyphosphate/atp-NAD kinase, domain 1"/>
    <property type="match status" value="1"/>
</dbReference>
<dbReference type="Pfam" id="PF20143">
    <property type="entry name" value="NAD_kinase_C"/>
    <property type="match status" value="1"/>
</dbReference>
<dbReference type="STRING" id="1748243.Tel_06175"/>
<dbReference type="GO" id="GO:0019674">
    <property type="term" value="P:NAD+ metabolic process"/>
    <property type="evidence" value="ECO:0007669"/>
    <property type="project" value="InterPro"/>
</dbReference>
<accession>A0A0S2TC85</accession>
<dbReference type="NCBIfam" id="NF002306">
    <property type="entry name" value="PRK01231.1"/>
    <property type="match status" value="1"/>
</dbReference>
<feature type="binding site" evidence="6">
    <location>
        <position position="78"/>
    </location>
    <ligand>
        <name>NAD(+)</name>
        <dbReference type="ChEBI" id="CHEBI:57540"/>
    </ligand>
</feature>
<dbReference type="GO" id="GO:0003951">
    <property type="term" value="F:NAD+ kinase activity"/>
    <property type="evidence" value="ECO:0007669"/>
    <property type="project" value="UniProtKB-UniRule"/>
</dbReference>
<dbReference type="InterPro" id="IPR016064">
    <property type="entry name" value="NAD/diacylglycerol_kinase_sf"/>
</dbReference>
<comment type="cofactor">
    <cofactor evidence="6">
        <name>a divalent metal cation</name>
        <dbReference type="ChEBI" id="CHEBI:60240"/>
    </cofactor>
</comment>
<comment type="subcellular location">
    <subcellularLocation>
        <location evidence="6">Cytoplasm</location>
    </subcellularLocation>
</comment>
<keyword evidence="2 6" id="KW-0418">Kinase</keyword>
<keyword evidence="4 6" id="KW-0520">NAD</keyword>
<dbReference type="KEGG" id="tee:Tel_06175"/>
<dbReference type="GO" id="GO:0006741">
    <property type="term" value="P:NADP+ biosynthetic process"/>
    <property type="evidence" value="ECO:0007669"/>
    <property type="project" value="UniProtKB-UniRule"/>
</dbReference>
<feature type="binding site" evidence="6">
    <location>
        <position position="158"/>
    </location>
    <ligand>
        <name>NAD(+)</name>
        <dbReference type="ChEBI" id="CHEBI:57540"/>
    </ligand>
</feature>
<keyword evidence="1 6" id="KW-0808">Transferase</keyword>
<evidence type="ECO:0000256" key="2">
    <source>
        <dbReference type="ARBA" id="ARBA00022777"/>
    </source>
</evidence>
<organism evidence="7 8">
    <name type="scientific">Candidatus Tenderia electrophaga</name>
    <dbReference type="NCBI Taxonomy" id="1748243"/>
    <lineage>
        <taxon>Bacteria</taxon>
        <taxon>Pseudomonadati</taxon>
        <taxon>Pseudomonadota</taxon>
        <taxon>Gammaproteobacteria</taxon>
        <taxon>Candidatus Tenderiales</taxon>
        <taxon>Candidatus Tenderiaceae</taxon>
        <taxon>Candidatus Tenderia</taxon>
    </lineage>
</organism>
<dbReference type="EC" id="2.7.1.23" evidence="6"/>
<feature type="active site" description="Proton acceptor" evidence="6">
    <location>
        <position position="73"/>
    </location>
</feature>
<comment type="catalytic activity">
    <reaction evidence="5 6">
        <text>NAD(+) + ATP = ADP + NADP(+) + H(+)</text>
        <dbReference type="Rhea" id="RHEA:18629"/>
        <dbReference type="ChEBI" id="CHEBI:15378"/>
        <dbReference type="ChEBI" id="CHEBI:30616"/>
        <dbReference type="ChEBI" id="CHEBI:57540"/>
        <dbReference type="ChEBI" id="CHEBI:58349"/>
        <dbReference type="ChEBI" id="CHEBI:456216"/>
        <dbReference type="EC" id="2.7.1.23"/>
    </reaction>
</comment>
<comment type="function">
    <text evidence="6">Involved in the regulation of the intracellular balance of NAD and NADP, and is a key enzyme in the biosynthesis of NADP. Catalyzes specifically the phosphorylation on 2'-hydroxyl of the adenosine moiety of NAD to yield NADP.</text>
</comment>
<dbReference type="Gene3D" id="2.60.200.30">
    <property type="entry name" value="Probable inorganic polyphosphate/atp-NAD kinase, domain 2"/>
    <property type="match status" value="1"/>
</dbReference>
<dbReference type="PANTHER" id="PTHR20275:SF0">
    <property type="entry name" value="NAD KINASE"/>
    <property type="match status" value="1"/>
</dbReference>
<dbReference type="AlphaFoldDB" id="A0A0S2TC85"/>
<feature type="binding site" evidence="6">
    <location>
        <position position="175"/>
    </location>
    <ligand>
        <name>NAD(+)</name>
        <dbReference type="ChEBI" id="CHEBI:57540"/>
    </ligand>
</feature>
<dbReference type="InterPro" id="IPR017438">
    <property type="entry name" value="ATP-NAD_kinase_N"/>
</dbReference>
<dbReference type="GO" id="GO:0051287">
    <property type="term" value="F:NAD binding"/>
    <property type="evidence" value="ECO:0007669"/>
    <property type="project" value="UniProtKB-ARBA"/>
</dbReference>
<keyword evidence="6" id="KW-0963">Cytoplasm</keyword>
<evidence type="ECO:0000256" key="1">
    <source>
        <dbReference type="ARBA" id="ARBA00022679"/>
    </source>
</evidence>
<keyword evidence="6" id="KW-0067">ATP-binding</keyword>
<evidence type="ECO:0000256" key="3">
    <source>
        <dbReference type="ARBA" id="ARBA00022857"/>
    </source>
</evidence>
<comment type="caution">
    <text evidence="6">Lacks conserved residue(s) required for the propagation of feature annotation.</text>
</comment>
<sequence length="289" mass="31383">MKAEFKTIGIISKFSDLSVGASVTTLINFLLERGCNVVLDESAAKTLPPSELDTVDLARLGRRCDLAVVVGGDGTILHSARALADADIPLVGVNLGRLGFLADILPDEMIEKLGEILDGHYFEERRFLLTTHVERAGACVIEGYAFNDAVLHKWNSVRMIEFETRVDGQLVNCQRSDGIIVSTPTGSTAYALSGGGPILHPSMNAIALVPICPHTLSNRPLVIDGGSVVELIVNTGSQPHVRITLDGQDNFEVNDDDRIVIRRKDAPIRLIHPAGHDHFQLLRAKLNWG</sequence>
<name>A0A0S2TC85_9GAMM</name>
<feature type="binding site" evidence="6">
    <location>
        <begin position="147"/>
        <end position="148"/>
    </location>
    <ligand>
        <name>NAD(+)</name>
        <dbReference type="ChEBI" id="CHEBI:57540"/>
    </ligand>
</feature>
<comment type="similarity">
    <text evidence="6">Belongs to the NAD kinase family.</text>
</comment>
<dbReference type="SUPFAM" id="SSF111331">
    <property type="entry name" value="NAD kinase/diacylglycerol kinase-like"/>
    <property type="match status" value="1"/>
</dbReference>
<keyword evidence="3 6" id="KW-0521">NADP</keyword>
<dbReference type="Pfam" id="PF01513">
    <property type="entry name" value="NAD_kinase"/>
    <property type="match status" value="1"/>
</dbReference>
<dbReference type="InterPro" id="IPR017437">
    <property type="entry name" value="ATP-NAD_kinase_PpnK-typ_C"/>
</dbReference>
<evidence type="ECO:0000313" key="7">
    <source>
        <dbReference type="EMBL" id="ALP52773.1"/>
    </source>
</evidence>
<dbReference type="InterPro" id="IPR002504">
    <property type="entry name" value="NADK"/>
</dbReference>
<dbReference type="GO" id="GO:0005524">
    <property type="term" value="F:ATP binding"/>
    <property type="evidence" value="ECO:0007669"/>
    <property type="project" value="UniProtKB-KW"/>
</dbReference>
<feature type="binding site" evidence="6">
    <location>
        <begin position="73"/>
        <end position="74"/>
    </location>
    <ligand>
        <name>NAD(+)</name>
        <dbReference type="ChEBI" id="CHEBI:57540"/>
    </ligand>
</feature>
<feature type="binding site" evidence="6">
    <location>
        <position position="248"/>
    </location>
    <ligand>
        <name>NAD(+)</name>
        <dbReference type="ChEBI" id="CHEBI:57540"/>
    </ligand>
</feature>
<reference evidence="7" key="1">
    <citation type="submission" date="2015-10" db="EMBL/GenBank/DDBJ databases">
        <title>Description of Candidatus Tenderia electrophaga gen. nov, sp. nov., an Uncultivated Electroautotroph from a Biocathode Enrichment.</title>
        <authorList>
            <person name="Eddie B.J."/>
            <person name="Malanoski A.P."/>
            <person name="Wang Z."/>
            <person name="Hall R.J."/>
            <person name="Oh S.D."/>
            <person name="Heiner C."/>
            <person name="Lin B."/>
            <person name="Strycharz-Glaven S.M."/>
        </authorList>
    </citation>
    <scope>NUCLEOTIDE SEQUENCE [LARGE SCALE GENOMIC DNA]</scope>
    <source>
        <strain evidence="7">NRL1</strain>
    </source>
</reference>
<evidence type="ECO:0000256" key="6">
    <source>
        <dbReference type="HAMAP-Rule" id="MF_00361"/>
    </source>
</evidence>
<protein>
    <recommendedName>
        <fullName evidence="6">NAD kinase</fullName>
        <ecNumber evidence="6">2.7.1.23</ecNumber>
    </recommendedName>
    <alternativeName>
        <fullName evidence="6">ATP-dependent NAD kinase</fullName>
    </alternativeName>
</protein>
<dbReference type="GO" id="GO:0005737">
    <property type="term" value="C:cytoplasm"/>
    <property type="evidence" value="ECO:0007669"/>
    <property type="project" value="UniProtKB-SubCell"/>
</dbReference>
<proteinExistence type="inferred from homology"/>
<evidence type="ECO:0000256" key="5">
    <source>
        <dbReference type="ARBA" id="ARBA00047925"/>
    </source>
</evidence>
<dbReference type="Proteomes" id="UP000055136">
    <property type="component" value="Chromosome"/>
</dbReference>
<keyword evidence="6" id="KW-0547">Nucleotide-binding</keyword>
<feature type="binding site" evidence="6">
    <location>
        <position position="177"/>
    </location>
    <ligand>
        <name>NAD(+)</name>
        <dbReference type="ChEBI" id="CHEBI:57540"/>
    </ligand>
</feature>
<dbReference type="EMBL" id="CP013099">
    <property type="protein sequence ID" value="ALP52773.1"/>
    <property type="molecule type" value="Genomic_DNA"/>
</dbReference>
<dbReference type="HAMAP" id="MF_00361">
    <property type="entry name" value="NAD_kinase"/>
    <property type="match status" value="1"/>
</dbReference>